<dbReference type="EMBL" id="CP006643">
    <property type="protein sequence ID" value="AGX03981.1"/>
    <property type="molecule type" value="Genomic_DNA"/>
</dbReference>
<name>U5LB78_9BACI</name>
<organism evidence="1 2">
    <name type="scientific">Bacillus infantis NRRL B-14911</name>
    <dbReference type="NCBI Taxonomy" id="1367477"/>
    <lineage>
        <taxon>Bacteria</taxon>
        <taxon>Bacillati</taxon>
        <taxon>Bacillota</taxon>
        <taxon>Bacilli</taxon>
        <taxon>Bacillales</taxon>
        <taxon>Bacillaceae</taxon>
        <taxon>Bacillus</taxon>
    </lineage>
</organism>
<keyword evidence="2" id="KW-1185">Reference proteome</keyword>
<reference evidence="1 2" key="1">
    <citation type="submission" date="2013-07" db="EMBL/GenBank/DDBJ databases">
        <title>Complete genome sequence of Bacillus infantis NRRL B-14911 that has potential to induce cardiac disease by antigenic mimicry.</title>
        <authorList>
            <person name="Massilamany C."/>
            <person name="Smith T.P.L."/>
            <person name="Loy J.D."/>
            <person name="Barletta R."/>
            <person name="Reddy J."/>
        </authorList>
    </citation>
    <scope>NUCLEOTIDE SEQUENCE [LARGE SCALE GENOMIC DNA]</scope>
    <source>
        <strain evidence="1 2">NRRL B-14911</strain>
    </source>
</reference>
<evidence type="ECO:0000313" key="2">
    <source>
        <dbReference type="Proteomes" id="UP000017805"/>
    </source>
</evidence>
<dbReference type="KEGG" id="bif:N288_10330"/>
<dbReference type="AlphaFoldDB" id="U5LB78"/>
<dbReference type="HOGENOM" id="CLU_3076784_0_0_9"/>
<protein>
    <submittedName>
        <fullName evidence="1">Uncharacterized protein</fullName>
    </submittedName>
</protein>
<evidence type="ECO:0000313" key="1">
    <source>
        <dbReference type="EMBL" id="AGX03981.1"/>
    </source>
</evidence>
<dbReference type="Proteomes" id="UP000017805">
    <property type="component" value="Chromosome"/>
</dbReference>
<accession>U5LB78</accession>
<proteinExistence type="predicted"/>
<sequence>MHKSTEFSAHSEWYICTLQEKVSSKDATILVLARFLGRKKPRQHMARAERII</sequence>
<gene>
    <name evidence="1" type="ORF">N288_10330</name>
</gene>